<organism evidence="2 3">
    <name type="scientific">Streptosporangium sandarakinum</name>
    <dbReference type="NCBI Taxonomy" id="1260955"/>
    <lineage>
        <taxon>Bacteria</taxon>
        <taxon>Bacillati</taxon>
        <taxon>Actinomycetota</taxon>
        <taxon>Actinomycetes</taxon>
        <taxon>Streptosporangiales</taxon>
        <taxon>Streptosporangiaceae</taxon>
        <taxon>Streptosporangium</taxon>
    </lineage>
</organism>
<dbReference type="InterPro" id="IPR013830">
    <property type="entry name" value="SGNH_hydro"/>
</dbReference>
<name>A0A852V1I3_9ACTN</name>
<protein>
    <submittedName>
        <fullName evidence="2">Lysophospholipase L1-like esterase</fullName>
    </submittedName>
</protein>
<reference evidence="2 3" key="1">
    <citation type="submission" date="2020-07" db="EMBL/GenBank/DDBJ databases">
        <title>Sequencing the genomes of 1000 actinobacteria strains.</title>
        <authorList>
            <person name="Klenk H.-P."/>
        </authorList>
    </citation>
    <scope>NUCLEOTIDE SEQUENCE [LARGE SCALE GENOMIC DNA]</scope>
    <source>
        <strain evidence="2 3">DSM 45763</strain>
    </source>
</reference>
<feature type="domain" description="SGNH hydrolase-type esterase" evidence="1">
    <location>
        <begin position="80"/>
        <end position="252"/>
    </location>
</feature>
<comment type="caution">
    <text evidence="2">The sequence shown here is derived from an EMBL/GenBank/DDBJ whole genome shotgun (WGS) entry which is preliminary data.</text>
</comment>
<evidence type="ECO:0000259" key="1">
    <source>
        <dbReference type="Pfam" id="PF13472"/>
    </source>
</evidence>
<keyword evidence="3" id="KW-1185">Reference proteome</keyword>
<sequence>MSVGWLASPATVVLAPMLAVQGMRIRRGIPRLPEAAGPRTGVAGGAVVVPPAGVSESPGAEGAAGTSSGGAAGPVFRLAVLGESTAAGVGVATHDESLAGFLARGAAARTGRPVRWQVAARSGVNTRTTTAELVPLLEPADVVVVALGVNELLELNRPRRFRGELRELVAAVRRRLPGVPIVVAGMPPVGRFPALPQPLRAVLGLRARALDHVMRDVARGAEGVVHATAEVPVETAGFFASDGFHPSATGYRHWAEALVQALPDPPGSPAAG</sequence>
<dbReference type="PANTHER" id="PTHR30383">
    <property type="entry name" value="THIOESTERASE 1/PROTEASE 1/LYSOPHOSPHOLIPASE L1"/>
    <property type="match status" value="1"/>
</dbReference>
<dbReference type="EMBL" id="JACCCO010000002">
    <property type="protein sequence ID" value="NYF42329.1"/>
    <property type="molecule type" value="Genomic_DNA"/>
</dbReference>
<dbReference type="Proteomes" id="UP000576393">
    <property type="component" value="Unassembled WGS sequence"/>
</dbReference>
<proteinExistence type="predicted"/>
<dbReference type="Pfam" id="PF13472">
    <property type="entry name" value="Lipase_GDSL_2"/>
    <property type="match status" value="1"/>
</dbReference>
<dbReference type="RefSeq" id="WP_218912365.1">
    <property type="nucleotide sequence ID" value="NZ_JACCCO010000002.1"/>
</dbReference>
<evidence type="ECO:0000313" key="2">
    <source>
        <dbReference type="EMBL" id="NYF42329.1"/>
    </source>
</evidence>
<dbReference type="GO" id="GO:0004622">
    <property type="term" value="F:phosphatidylcholine lysophospholipase activity"/>
    <property type="evidence" value="ECO:0007669"/>
    <property type="project" value="TreeGrafter"/>
</dbReference>
<dbReference type="InterPro" id="IPR051532">
    <property type="entry name" value="Ester_Hydrolysis_Enzymes"/>
</dbReference>
<dbReference type="Gene3D" id="3.40.50.1110">
    <property type="entry name" value="SGNH hydrolase"/>
    <property type="match status" value="1"/>
</dbReference>
<dbReference type="InterPro" id="IPR036514">
    <property type="entry name" value="SGNH_hydro_sf"/>
</dbReference>
<dbReference type="SUPFAM" id="SSF52266">
    <property type="entry name" value="SGNH hydrolase"/>
    <property type="match status" value="1"/>
</dbReference>
<dbReference type="AlphaFoldDB" id="A0A852V1I3"/>
<gene>
    <name evidence="2" type="ORF">HDA43_004530</name>
</gene>
<dbReference type="PANTHER" id="PTHR30383:SF24">
    <property type="entry name" value="THIOESTERASE 1_PROTEASE 1_LYSOPHOSPHOLIPASE L1"/>
    <property type="match status" value="1"/>
</dbReference>
<dbReference type="CDD" id="cd01836">
    <property type="entry name" value="FeeA_FeeB_like"/>
    <property type="match status" value="1"/>
</dbReference>
<accession>A0A852V1I3</accession>
<evidence type="ECO:0000313" key="3">
    <source>
        <dbReference type="Proteomes" id="UP000576393"/>
    </source>
</evidence>